<feature type="compositionally biased region" description="Low complexity" evidence="1">
    <location>
        <begin position="2171"/>
        <end position="2209"/>
    </location>
</feature>
<feature type="region of interest" description="Disordered" evidence="1">
    <location>
        <begin position="520"/>
        <end position="574"/>
    </location>
</feature>
<feature type="region of interest" description="Disordered" evidence="1">
    <location>
        <begin position="1373"/>
        <end position="1401"/>
    </location>
</feature>
<proteinExistence type="predicted"/>
<feature type="compositionally biased region" description="Acidic residues" evidence="1">
    <location>
        <begin position="2137"/>
        <end position="2149"/>
    </location>
</feature>
<feature type="region of interest" description="Disordered" evidence="1">
    <location>
        <begin position="1837"/>
        <end position="1869"/>
    </location>
</feature>
<feature type="compositionally biased region" description="Polar residues" evidence="1">
    <location>
        <begin position="377"/>
        <end position="386"/>
    </location>
</feature>
<dbReference type="Pfam" id="PF24346">
    <property type="entry name" value="DUF7507"/>
    <property type="match status" value="14"/>
</dbReference>
<dbReference type="PANTHER" id="PTHR34819:SF3">
    <property type="entry name" value="CELL SURFACE PROTEIN"/>
    <property type="match status" value="1"/>
</dbReference>
<feature type="domain" description="DUF7507" evidence="3">
    <location>
        <begin position="681"/>
        <end position="787"/>
    </location>
</feature>
<feature type="domain" description="DUF7507" evidence="3">
    <location>
        <begin position="1281"/>
        <end position="1386"/>
    </location>
</feature>
<keyword evidence="2" id="KW-1133">Transmembrane helix</keyword>
<feature type="region of interest" description="Disordered" evidence="1">
    <location>
        <begin position="1953"/>
        <end position="1974"/>
    </location>
</feature>
<keyword evidence="2" id="KW-0472">Membrane</keyword>
<feature type="domain" description="DUF7507" evidence="3">
    <location>
        <begin position="921"/>
        <end position="1024"/>
    </location>
</feature>
<dbReference type="Gene3D" id="2.60.40.10">
    <property type="entry name" value="Immunoglobulins"/>
    <property type="match status" value="10"/>
</dbReference>
<feature type="compositionally biased region" description="Basic and acidic residues" evidence="1">
    <location>
        <begin position="1619"/>
        <end position="1647"/>
    </location>
</feature>
<feature type="region of interest" description="Disordered" evidence="1">
    <location>
        <begin position="604"/>
        <end position="680"/>
    </location>
</feature>
<evidence type="ECO:0000313" key="5">
    <source>
        <dbReference type="Proteomes" id="UP001500177"/>
    </source>
</evidence>
<dbReference type="InterPro" id="IPR013783">
    <property type="entry name" value="Ig-like_fold"/>
</dbReference>
<dbReference type="NCBIfam" id="TIGR01451">
    <property type="entry name" value="B_ant_repeat"/>
    <property type="match status" value="13"/>
</dbReference>
<gene>
    <name evidence="4" type="ORF">GCM10009690_32750</name>
</gene>
<feature type="domain" description="DUF7507" evidence="3">
    <location>
        <begin position="1513"/>
        <end position="1617"/>
    </location>
</feature>
<dbReference type="InterPro" id="IPR047589">
    <property type="entry name" value="DUF11_rpt"/>
</dbReference>
<protein>
    <recommendedName>
        <fullName evidence="3">DUF7507 domain-containing protein</fullName>
    </recommendedName>
</protein>
<feature type="domain" description="DUF7507" evidence="3">
    <location>
        <begin position="557"/>
        <end position="667"/>
    </location>
</feature>
<feature type="region of interest" description="Disordered" evidence="1">
    <location>
        <begin position="2066"/>
        <end position="2220"/>
    </location>
</feature>
<feature type="region of interest" description="Disordered" evidence="1">
    <location>
        <begin position="337"/>
        <end position="386"/>
    </location>
</feature>
<evidence type="ECO:0000256" key="2">
    <source>
        <dbReference type="SAM" id="Phobius"/>
    </source>
</evidence>
<feature type="domain" description="DUF7507" evidence="3">
    <location>
        <begin position="1400"/>
        <end position="1499"/>
    </location>
</feature>
<feature type="domain" description="DUF7507" evidence="3">
    <location>
        <begin position="1753"/>
        <end position="1856"/>
    </location>
</feature>
<sequence length="2251" mass="229948">MSFPSSLARKFRTPFSGHMLGSLNRLGSRTRALIASVLTLLLIAVVLPVNSEPAQAAPAEASPQALQCGPIYTMQGLTNTSQNLWQIDPASGGQTSRGTFGVPSNFEQINAMGMSADGSSLYGIYTQSGNREIFRYDTNTNSSQRLTRGPANSPITHGAVDPSSGIYYYGGFSSSTSSVLNVYGFNPSTGQSLGLVAQGTVPADGANGDFAFSSAGELYYIGANGNSSSTLGVVNQELPTTAQSKPKVIGGTKLTSIASKQPINGIAFGGDGLLYMSSGTTLYSADPTSGKVLGTNSFGQTGTTDMASCATPSTLRVQKDFSNGRFAPEDQATLDISGNGLEPGAPGNTGVTQGNSSGVQNQQPSEYAGSIIGRPGQTFQFSESGAGASQKNYKSTYKCVNQRNKQELTGGNGTKGSVTIPRAGADIVCTFANEAQRPGLSLQKNAQLNDSNGNGVADAGDTIDYTFTVTNTGQTILDNVAIDDGFDFDGKGISPSSVDGLKPEDSRKFTANYTVTQKDVDRGKDITNTATARGESPTGQTTTSAESKTNTPVATRAPGLSLQKTSELDDANGNNVADVGETIRYSFTVQNTGNTTLTDVAINDPLLDSTDPEKSSSLAPGAETTFSGSHKVTQGDIDANGTNGDGVIRNTATASGLTPGQDDPVKSDPSSTNTPLPAQNSSIALKKTSELDDSNSNNVADVDETIAYRFTVTNTGNTTLKDVDIADDFDFDGAGIDPASIDSLAPGNDASFTAKYTVRQSDVDAGGVIDNTATASATSPGGDAIESGQSSTETPVAEPTSAMSLKKDGKLSRDSNDNGLADVGDTFEYTFTVTNHGNTTLADITIDDDRIDSTDPSQISSLAPGKSAEFTAKYTVTQADIDTGGDIVNTATASGRAPNGNDVRTGESTDNFPTAGRENSVSLQKDGVLDDTNDNGTADAGETIDYTFTVKNNGNTTLTDVTVNDDTIDANTLSPKSAASLAPGEEATFTGSRQVTQADVNAGEDIVNTATATAAALGTNTPITSTEAVDNVPTTAQTNGLALQKTSALDDDKSAAEVGDVINFTFTVTNTGNTTVEDVSVADEFDFDSGIDPGSIESLAPGEQKTLNADYTVTQSDIDAGKDISNTASANGTAPNGAPVESNESTANTPVKPRANGVAISKTAELEDTNDNGVADQGETIAYTFVVTNTGNTTLTDVTIDDDLIDADTLKPKTADSLAPGEQATFTASFKVTQKAIDNVRDDGDQGIVNIAAAEAASPGGDSITSAEDTANVPLAPQASGLHLKKSGELQGDGTAATVGDTIDYTFVVTNTGNTTLTHLGIDDDRLDEVELSDPDSLPNGLAPGESATFSGSYTVTQADIDATESTDLINTATARGTTPGDNEIASGPSSANVPKAPRSPQLKLEKTGEIQGADIADVGDEIKYTFKVTNTGNTSISDVSIEDANVDKVEPANVGTVAPGDSATFTATYTVTQADVDAGGVENTATAKGSTPDDSAVEAVDTDSQPVVGPVPAMTLEKSDELQDENDNNAADAGETIQYTFTVENTGNVTLRRVTIDDVKVDDGTLRPKSVSKLAPGDKATFTASYTVTQADVDDGGPIVNTATAQTRSEGDQTPVRSNEDSTKTPVAEHDSALSLKKSNELKDENDNGAADVGETIEYSFKVTNSGNTTLSDVTVNDEHIDDGSLSPKSVASLAPDESATFTATHTVTQADVDGGKAVRNTATAEGTAPGDDDKVRSAEASTETPVADTDAALSIEKTADKDTLVAGDSIEYSFKITNTGNVTLSDVGVDEGEFSGTGELSPVNCSDDSAKLAPGDSVTCTAAYEVTQADVNRGSLDNSAAATGKAPNGDDVASEPSDWSITGESVPGLSVEKTADTNTFEDGESITYSFKVTNTGNVTLSDVGIDEAEFTGSGDLSEISCAKEAASLAPGDSVKCTAAYKATQADVDRGSIENSATAKATTPNGDDVDSDPSEVRIPAAEAGPAVSIEKTADKDSYKAGDSIEYSFKVTNNGNVSLSDVGVDESEFTGSGELSDVSCPDDAAKLAPGESMTCTATYDVVQSDVDRGSLENSATATGQAPNGDDVVSDPSEVNLSASDEDSDSSSDADVKGDSDSSSDADAKDDSDSATGAGAGDDSDSSSESDSSADSDGGKGSVASADAEASDKADAGPSADAGGSDDATSGSSSTEADTSSEAASSTDADSSGSSDGGGDLPRTGAAGIFGISAIALLLLAIGMVIVPSVRRRKSS</sequence>
<feature type="region of interest" description="Disordered" evidence="1">
    <location>
        <begin position="1714"/>
        <end position="1749"/>
    </location>
</feature>
<feature type="compositionally biased region" description="Basic and acidic residues" evidence="1">
    <location>
        <begin position="2109"/>
        <end position="2127"/>
    </location>
</feature>
<feature type="compositionally biased region" description="Polar residues" evidence="1">
    <location>
        <begin position="906"/>
        <end position="921"/>
    </location>
</feature>
<name>A0ABN2AVK3_9MICO</name>
<feature type="compositionally biased region" description="Polar residues" evidence="1">
    <location>
        <begin position="668"/>
        <end position="680"/>
    </location>
</feature>
<feature type="transmembrane region" description="Helical" evidence="2">
    <location>
        <begin position="2220"/>
        <end position="2242"/>
    </location>
</feature>
<dbReference type="SUPFAM" id="SSF63829">
    <property type="entry name" value="Calcium-dependent phosphotriesterase"/>
    <property type="match status" value="1"/>
</dbReference>
<feature type="compositionally biased region" description="Low complexity" evidence="1">
    <location>
        <begin position="2150"/>
        <end position="2163"/>
    </location>
</feature>
<dbReference type="InterPro" id="IPR055354">
    <property type="entry name" value="DUF7507"/>
</dbReference>
<feature type="domain" description="DUF7507" evidence="3">
    <location>
        <begin position="1158"/>
        <end position="1266"/>
    </location>
</feature>
<comment type="caution">
    <text evidence="4">The sequence shown here is derived from an EMBL/GenBank/DDBJ whole genome shotgun (WGS) entry which is preliminary data.</text>
</comment>
<accession>A0ABN2AVK3</accession>
<evidence type="ECO:0000259" key="3">
    <source>
        <dbReference type="Pfam" id="PF24346"/>
    </source>
</evidence>
<feature type="region of interest" description="Disordered" evidence="1">
    <location>
        <begin position="1593"/>
        <end position="1652"/>
    </location>
</feature>
<feature type="compositionally biased region" description="Basic and acidic residues" evidence="1">
    <location>
        <begin position="805"/>
        <end position="816"/>
    </location>
</feature>
<evidence type="ECO:0000313" key="4">
    <source>
        <dbReference type="EMBL" id="GAA1527208.1"/>
    </source>
</evidence>
<feature type="region of interest" description="Disordered" evidence="1">
    <location>
        <begin position="771"/>
        <end position="818"/>
    </location>
</feature>
<feature type="domain" description="DUF7507" evidence="3">
    <location>
        <begin position="807"/>
        <end position="904"/>
    </location>
</feature>
<feature type="region of interest" description="Disordered" evidence="1">
    <location>
        <begin position="1122"/>
        <end position="1153"/>
    </location>
</feature>
<feature type="domain" description="DUF7507" evidence="3">
    <location>
        <begin position="1040"/>
        <end position="1142"/>
    </location>
</feature>
<feature type="compositionally biased region" description="Polar residues" evidence="1">
    <location>
        <begin position="526"/>
        <end position="553"/>
    </location>
</feature>
<dbReference type="PANTHER" id="PTHR34819">
    <property type="entry name" value="LARGE CYSTEINE-RICH PERIPLASMIC PROTEIN OMCB"/>
    <property type="match status" value="1"/>
</dbReference>
<keyword evidence="2" id="KW-0812">Transmembrane</keyword>
<dbReference type="InterPro" id="IPR051172">
    <property type="entry name" value="Chlamydia_OmcB"/>
</dbReference>
<feature type="compositionally biased region" description="Polar residues" evidence="1">
    <location>
        <begin position="1124"/>
        <end position="1134"/>
    </location>
</feature>
<feature type="compositionally biased region" description="Polar residues" evidence="1">
    <location>
        <begin position="2071"/>
        <end position="2081"/>
    </location>
</feature>
<feature type="compositionally biased region" description="Polar residues" evidence="1">
    <location>
        <begin position="1954"/>
        <end position="1966"/>
    </location>
</feature>
<organism evidence="4 5">
    <name type="scientific">Brevibacterium permense</name>
    <dbReference type="NCBI Taxonomy" id="234834"/>
    <lineage>
        <taxon>Bacteria</taxon>
        <taxon>Bacillati</taxon>
        <taxon>Actinomycetota</taxon>
        <taxon>Actinomycetes</taxon>
        <taxon>Micrococcales</taxon>
        <taxon>Brevibacteriaceae</taxon>
        <taxon>Brevibacterium</taxon>
    </lineage>
</organism>
<feature type="domain" description="DUF7507" evidence="3">
    <location>
        <begin position="1986"/>
        <end position="2089"/>
    </location>
</feature>
<feature type="region of interest" description="Disordered" evidence="1">
    <location>
        <begin position="891"/>
        <end position="921"/>
    </location>
</feature>
<feature type="domain" description="DUF7507" evidence="3">
    <location>
        <begin position="1869"/>
        <end position="1972"/>
    </location>
</feature>
<feature type="domain" description="DUF7507" evidence="3">
    <location>
        <begin position="438"/>
        <end position="544"/>
    </location>
</feature>
<reference evidence="4 5" key="1">
    <citation type="journal article" date="2019" name="Int. J. Syst. Evol. Microbiol.">
        <title>The Global Catalogue of Microorganisms (GCM) 10K type strain sequencing project: providing services to taxonomists for standard genome sequencing and annotation.</title>
        <authorList>
            <consortium name="The Broad Institute Genomics Platform"/>
            <consortium name="The Broad Institute Genome Sequencing Center for Infectious Disease"/>
            <person name="Wu L."/>
            <person name="Ma J."/>
        </authorList>
    </citation>
    <scope>NUCLEOTIDE SEQUENCE [LARGE SCALE GENOMIC DNA]</scope>
    <source>
        <strain evidence="4 5">JCM 13318</strain>
    </source>
</reference>
<dbReference type="Proteomes" id="UP001500177">
    <property type="component" value="Unassembled WGS sequence"/>
</dbReference>
<feature type="compositionally biased region" description="Polar residues" evidence="1">
    <location>
        <begin position="349"/>
        <end position="365"/>
    </location>
</feature>
<evidence type="ECO:0000256" key="1">
    <source>
        <dbReference type="SAM" id="MobiDB-lite"/>
    </source>
</evidence>
<keyword evidence="5" id="KW-1185">Reference proteome</keyword>
<dbReference type="EMBL" id="BAAALX010000036">
    <property type="protein sequence ID" value="GAA1527208.1"/>
    <property type="molecule type" value="Genomic_DNA"/>
</dbReference>
<feature type="domain" description="DUF7507" evidence="3">
    <location>
        <begin position="1634"/>
        <end position="1734"/>
    </location>
</feature>